<accession>A0ABT2HXV9</accession>
<dbReference type="InterPro" id="IPR000192">
    <property type="entry name" value="Aminotrans_V_dom"/>
</dbReference>
<dbReference type="InterPro" id="IPR015422">
    <property type="entry name" value="PyrdxlP-dep_Trfase_small"/>
</dbReference>
<evidence type="ECO:0000313" key="11">
    <source>
        <dbReference type="Proteomes" id="UP001525379"/>
    </source>
</evidence>
<dbReference type="PROSITE" id="PS00595">
    <property type="entry name" value="AA_TRANSFER_CLASS_5"/>
    <property type="match status" value="1"/>
</dbReference>
<dbReference type="PANTHER" id="PTHR43586">
    <property type="entry name" value="CYSTEINE DESULFURASE"/>
    <property type="match status" value="1"/>
</dbReference>
<dbReference type="Gene3D" id="3.40.640.10">
    <property type="entry name" value="Type I PLP-dependent aspartate aminotransferase-like (Major domain)"/>
    <property type="match status" value="1"/>
</dbReference>
<comment type="cofactor">
    <cofactor evidence="1 7">
        <name>pyridoxal 5'-phosphate</name>
        <dbReference type="ChEBI" id="CHEBI:597326"/>
    </cofactor>
</comment>
<dbReference type="Gene3D" id="3.90.1150.10">
    <property type="entry name" value="Aspartate Aminotransferase, domain 1"/>
    <property type="match status" value="1"/>
</dbReference>
<reference evidence="10 11" key="1">
    <citation type="submission" date="2022-04" db="EMBL/GenBank/DDBJ databases">
        <title>Human microbiome associated bacterial genomes.</title>
        <authorList>
            <person name="Sandstrom S."/>
            <person name="Salamzade R."/>
            <person name="Kalan L.R."/>
        </authorList>
    </citation>
    <scope>NUCLEOTIDE SEQUENCE [LARGE SCALE GENOMIC DNA]</scope>
    <source>
        <strain evidence="11">p3-SID1799</strain>
    </source>
</reference>
<dbReference type="InterPro" id="IPR020578">
    <property type="entry name" value="Aminotrans_V_PyrdxlP_BS"/>
</dbReference>
<keyword evidence="4 8" id="KW-0808">Transferase</keyword>
<evidence type="ECO:0000256" key="5">
    <source>
        <dbReference type="ARBA" id="ARBA00022898"/>
    </source>
</evidence>
<proteinExistence type="inferred from homology"/>
<evidence type="ECO:0000256" key="8">
    <source>
        <dbReference type="RuleBase" id="RU004506"/>
    </source>
</evidence>
<dbReference type="EC" id="2.8.1.7" evidence="3 8"/>
<dbReference type="SUPFAM" id="SSF53383">
    <property type="entry name" value="PLP-dependent transferases"/>
    <property type="match status" value="1"/>
</dbReference>
<dbReference type="InterPro" id="IPR015424">
    <property type="entry name" value="PyrdxlP-dep_Trfase"/>
</dbReference>
<evidence type="ECO:0000256" key="3">
    <source>
        <dbReference type="ARBA" id="ARBA00012239"/>
    </source>
</evidence>
<evidence type="ECO:0000313" key="10">
    <source>
        <dbReference type="EMBL" id="MCT2043159.1"/>
    </source>
</evidence>
<comment type="catalytic activity">
    <reaction evidence="6 8">
        <text>(sulfur carrier)-H + L-cysteine = (sulfur carrier)-SH + L-alanine</text>
        <dbReference type="Rhea" id="RHEA:43892"/>
        <dbReference type="Rhea" id="RHEA-COMP:14737"/>
        <dbReference type="Rhea" id="RHEA-COMP:14739"/>
        <dbReference type="ChEBI" id="CHEBI:29917"/>
        <dbReference type="ChEBI" id="CHEBI:35235"/>
        <dbReference type="ChEBI" id="CHEBI:57972"/>
        <dbReference type="ChEBI" id="CHEBI:64428"/>
        <dbReference type="EC" id="2.8.1.7"/>
    </reaction>
</comment>
<keyword evidence="5 8" id="KW-0663">Pyridoxal phosphate</keyword>
<comment type="function">
    <text evidence="8">Catalyzes the removal of elemental sulfur and selenium atoms from L-cysteine, L-cystine, L-selenocysteine, and L-selenocystine to produce L-alanine.</text>
</comment>
<dbReference type="NCBIfam" id="TIGR01979">
    <property type="entry name" value="sufS"/>
    <property type="match status" value="1"/>
</dbReference>
<evidence type="ECO:0000256" key="6">
    <source>
        <dbReference type="ARBA" id="ARBA00050776"/>
    </source>
</evidence>
<evidence type="ECO:0000256" key="1">
    <source>
        <dbReference type="ARBA" id="ARBA00001933"/>
    </source>
</evidence>
<protein>
    <recommendedName>
        <fullName evidence="3 8">Cysteine desulfurase</fullName>
        <ecNumber evidence="3 8">2.8.1.7</ecNumber>
    </recommendedName>
</protein>
<sequence length="426" mass="45768">MSSSKIAELVPDRGSVFPLLTRTIGDENRPLVYLDSGATSQRPRAVLEAERRFLEQHNAAVKRGAHTLAEEATDAYEQARARIARFVGAARPEEIAFTKNATEALNLIAYSLGNGDVNTPDALRLREGDEIVVTEMEHHANLIPWQELARRTGATLKWIPLRDDFTLELSALDDILTPHTKVLAFTHQSNVLGTVNPVGHLAEAARKVGALTVLDACQSVPHQPINFTEFGVDFAAFSGHKMLGPTGIGVFWGRHELLEQLPPFLTGGSMIGTVTMEGATWAEPPARFEAGTPPISQAVGLAAACDVLDELGMPAVEAHERALTLRALEGLARFDKVRVIGPAASPGRSGAVSFVIDGIHTHDIGQVLDTLGIAVRVGHHCAAPLHTRYGIRGTTRASFSVYSTAADVDAFLDGVGEAIDFFGRFA</sequence>
<dbReference type="Pfam" id="PF00266">
    <property type="entry name" value="Aminotran_5"/>
    <property type="match status" value="1"/>
</dbReference>
<organism evidence="10 11">
    <name type="scientific">Pseudoclavibacter albus</name>
    <dbReference type="NCBI Taxonomy" id="272241"/>
    <lineage>
        <taxon>Bacteria</taxon>
        <taxon>Bacillati</taxon>
        <taxon>Actinomycetota</taxon>
        <taxon>Actinomycetes</taxon>
        <taxon>Micrococcales</taxon>
        <taxon>Microbacteriaceae</taxon>
        <taxon>Pseudoclavibacter</taxon>
    </lineage>
</organism>
<dbReference type="CDD" id="cd06453">
    <property type="entry name" value="SufS_like"/>
    <property type="match status" value="1"/>
</dbReference>
<gene>
    <name evidence="10" type="ORF">M3D15_07425</name>
</gene>
<dbReference type="EMBL" id="JALXSQ010000028">
    <property type="protein sequence ID" value="MCT2043159.1"/>
    <property type="molecule type" value="Genomic_DNA"/>
</dbReference>
<comment type="caution">
    <text evidence="10">The sequence shown here is derived from an EMBL/GenBank/DDBJ whole genome shotgun (WGS) entry which is preliminary data.</text>
</comment>
<feature type="domain" description="Aminotransferase class V" evidence="9">
    <location>
        <begin position="32"/>
        <end position="411"/>
    </location>
</feature>
<dbReference type="PANTHER" id="PTHR43586:SF8">
    <property type="entry name" value="CYSTEINE DESULFURASE 1, CHLOROPLASTIC"/>
    <property type="match status" value="1"/>
</dbReference>
<evidence type="ECO:0000256" key="7">
    <source>
        <dbReference type="RuleBase" id="RU004504"/>
    </source>
</evidence>
<dbReference type="InterPro" id="IPR010970">
    <property type="entry name" value="Cys_dSase_SufS"/>
</dbReference>
<evidence type="ECO:0000256" key="4">
    <source>
        <dbReference type="ARBA" id="ARBA00022679"/>
    </source>
</evidence>
<dbReference type="Proteomes" id="UP001525379">
    <property type="component" value="Unassembled WGS sequence"/>
</dbReference>
<evidence type="ECO:0000256" key="2">
    <source>
        <dbReference type="ARBA" id="ARBA00010447"/>
    </source>
</evidence>
<name>A0ABT2HXV9_9MICO</name>
<comment type="similarity">
    <text evidence="2 8">Belongs to the class-V pyridoxal-phosphate-dependent aminotransferase family. Csd subfamily.</text>
</comment>
<dbReference type="RefSeq" id="WP_260104411.1">
    <property type="nucleotide sequence ID" value="NZ_JALXSQ010000028.1"/>
</dbReference>
<dbReference type="InterPro" id="IPR015421">
    <property type="entry name" value="PyrdxlP-dep_Trfase_major"/>
</dbReference>
<keyword evidence="11" id="KW-1185">Reference proteome</keyword>
<evidence type="ECO:0000259" key="9">
    <source>
        <dbReference type="Pfam" id="PF00266"/>
    </source>
</evidence>